<dbReference type="Proteomes" id="UP000272400">
    <property type="component" value="Unassembled WGS sequence"/>
</dbReference>
<dbReference type="Gene3D" id="1.20.1260.10">
    <property type="match status" value="1"/>
</dbReference>
<organism evidence="4 5">
    <name type="scientific">Actinocorallia herbida</name>
    <dbReference type="NCBI Taxonomy" id="58109"/>
    <lineage>
        <taxon>Bacteria</taxon>
        <taxon>Bacillati</taxon>
        <taxon>Actinomycetota</taxon>
        <taxon>Actinomycetes</taxon>
        <taxon>Streptosporangiales</taxon>
        <taxon>Thermomonosporaceae</taxon>
        <taxon>Actinocorallia</taxon>
    </lineage>
</organism>
<keyword evidence="4" id="KW-0238">DNA-binding</keyword>
<name>A0A3N1CW37_9ACTN</name>
<dbReference type="PRINTS" id="PR01346">
    <property type="entry name" value="HELNAPAPROT"/>
</dbReference>
<dbReference type="InterPro" id="IPR002177">
    <property type="entry name" value="DPS_DNA-bd"/>
</dbReference>
<dbReference type="PANTHER" id="PTHR42932:SF2">
    <property type="entry name" value="DNA PROTECTION DURING STARVATION PROTEIN 1"/>
    <property type="match status" value="1"/>
</dbReference>
<dbReference type="InterPro" id="IPR008331">
    <property type="entry name" value="Ferritin_DPS_dom"/>
</dbReference>
<dbReference type="SUPFAM" id="SSF47240">
    <property type="entry name" value="Ferritin-like"/>
    <property type="match status" value="1"/>
</dbReference>
<gene>
    <name evidence="4" type="ORF">EDD29_3077</name>
</gene>
<evidence type="ECO:0000313" key="5">
    <source>
        <dbReference type="Proteomes" id="UP000272400"/>
    </source>
</evidence>
<evidence type="ECO:0000313" key="4">
    <source>
        <dbReference type="EMBL" id="ROO85532.1"/>
    </source>
</evidence>
<evidence type="ECO:0000256" key="1">
    <source>
        <dbReference type="ARBA" id="ARBA00009497"/>
    </source>
</evidence>
<reference evidence="4 5" key="1">
    <citation type="submission" date="2018-11" db="EMBL/GenBank/DDBJ databases">
        <title>Sequencing the genomes of 1000 actinobacteria strains.</title>
        <authorList>
            <person name="Klenk H.-P."/>
        </authorList>
    </citation>
    <scope>NUCLEOTIDE SEQUENCE [LARGE SCALE GENOMIC DNA]</scope>
    <source>
        <strain evidence="4 5">DSM 44254</strain>
    </source>
</reference>
<keyword evidence="5" id="KW-1185">Reference proteome</keyword>
<dbReference type="AlphaFoldDB" id="A0A3N1CW37"/>
<dbReference type="GO" id="GO:0008199">
    <property type="term" value="F:ferric iron binding"/>
    <property type="evidence" value="ECO:0007669"/>
    <property type="project" value="InterPro"/>
</dbReference>
<dbReference type="RefSeq" id="WP_246052779.1">
    <property type="nucleotide sequence ID" value="NZ_RJKE01000001.1"/>
</dbReference>
<comment type="similarity">
    <text evidence="1 2">Belongs to the Dps family.</text>
</comment>
<accession>A0A3N1CW37</accession>
<protein>
    <submittedName>
        <fullName evidence="4">Starvation-inducible DNA-binding protein</fullName>
    </submittedName>
</protein>
<proteinExistence type="inferred from homology"/>
<dbReference type="InterPro" id="IPR009078">
    <property type="entry name" value="Ferritin-like_SF"/>
</dbReference>
<dbReference type="EMBL" id="RJKE01000001">
    <property type="protein sequence ID" value="ROO85532.1"/>
    <property type="molecule type" value="Genomic_DNA"/>
</dbReference>
<sequence length="177" mass="19007">MSLSPLPIDLPYAKDSAMNDLPLPLPPADRKTAGQALQDSLVDLLDLSSNAKQAHWNLRGPGFRSLHLHLDEIVETTRAFADDVAERASALGVSPDGRPVTVAARGPRPFPPGPITVAEALEVFATLYGALIPRMRGRISDTGTADPVTQDLLISVTAALEKQYWMLRAEDPAYDGA</sequence>
<dbReference type="GO" id="GO:0016722">
    <property type="term" value="F:oxidoreductase activity, acting on metal ions"/>
    <property type="evidence" value="ECO:0007669"/>
    <property type="project" value="InterPro"/>
</dbReference>
<dbReference type="Pfam" id="PF00210">
    <property type="entry name" value="Ferritin"/>
    <property type="match status" value="1"/>
</dbReference>
<dbReference type="CDD" id="cd01043">
    <property type="entry name" value="DPS"/>
    <property type="match status" value="1"/>
</dbReference>
<dbReference type="PROSITE" id="PS00818">
    <property type="entry name" value="DPS_1"/>
    <property type="match status" value="1"/>
</dbReference>
<dbReference type="InterPro" id="IPR023188">
    <property type="entry name" value="DPS_DNA-bd_CS"/>
</dbReference>
<feature type="domain" description="Ferritin/DPS" evidence="3">
    <location>
        <begin position="35"/>
        <end position="169"/>
    </location>
</feature>
<dbReference type="InterPro" id="IPR012347">
    <property type="entry name" value="Ferritin-like"/>
</dbReference>
<comment type="caution">
    <text evidence="4">The sequence shown here is derived from an EMBL/GenBank/DDBJ whole genome shotgun (WGS) entry which is preliminary data.</text>
</comment>
<dbReference type="PANTHER" id="PTHR42932">
    <property type="entry name" value="GENERAL STRESS PROTEIN 20U"/>
    <property type="match status" value="1"/>
</dbReference>
<evidence type="ECO:0000259" key="3">
    <source>
        <dbReference type="Pfam" id="PF00210"/>
    </source>
</evidence>
<dbReference type="GO" id="GO:0003677">
    <property type="term" value="F:DNA binding"/>
    <property type="evidence" value="ECO:0007669"/>
    <property type="project" value="UniProtKB-KW"/>
</dbReference>
<evidence type="ECO:0000256" key="2">
    <source>
        <dbReference type="RuleBase" id="RU003875"/>
    </source>
</evidence>
<dbReference type="PIRSF" id="PIRSF005900">
    <property type="entry name" value="Dps"/>
    <property type="match status" value="1"/>
</dbReference>